<dbReference type="PROSITE" id="PS50005">
    <property type="entry name" value="TPR"/>
    <property type="match status" value="1"/>
</dbReference>
<evidence type="ECO:0000256" key="1">
    <source>
        <dbReference type="PROSITE-ProRule" id="PRU00339"/>
    </source>
</evidence>
<feature type="compositionally biased region" description="Basic residues" evidence="2">
    <location>
        <begin position="830"/>
        <end position="845"/>
    </location>
</feature>
<evidence type="ECO:0000256" key="2">
    <source>
        <dbReference type="SAM" id="MobiDB-lite"/>
    </source>
</evidence>
<comment type="caution">
    <text evidence="3">The sequence shown here is derived from an EMBL/GenBank/DDBJ whole genome shotgun (WGS) entry which is preliminary data.</text>
</comment>
<feature type="compositionally biased region" description="Polar residues" evidence="2">
    <location>
        <begin position="796"/>
        <end position="826"/>
    </location>
</feature>
<proteinExistence type="predicted"/>
<feature type="repeat" description="TPR" evidence="1">
    <location>
        <begin position="8"/>
        <end position="41"/>
    </location>
</feature>
<dbReference type="EMBL" id="BTSX01000006">
    <property type="protein sequence ID" value="GMT07750.1"/>
    <property type="molecule type" value="Genomic_DNA"/>
</dbReference>
<keyword evidence="4" id="KW-1185">Reference proteome</keyword>
<dbReference type="InterPro" id="IPR011990">
    <property type="entry name" value="TPR-like_helical_dom_sf"/>
</dbReference>
<name>A0AAV5UNF3_9BILA</name>
<keyword evidence="1" id="KW-0802">TPR repeat</keyword>
<dbReference type="InterPro" id="IPR019734">
    <property type="entry name" value="TPR_rpt"/>
</dbReference>
<organism evidence="3 4">
    <name type="scientific">Pristionchus entomophagus</name>
    <dbReference type="NCBI Taxonomy" id="358040"/>
    <lineage>
        <taxon>Eukaryota</taxon>
        <taxon>Metazoa</taxon>
        <taxon>Ecdysozoa</taxon>
        <taxon>Nematoda</taxon>
        <taxon>Chromadorea</taxon>
        <taxon>Rhabditida</taxon>
        <taxon>Rhabditina</taxon>
        <taxon>Diplogasteromorpha</taxon>
        <taxon>Diplogasteroidea</taxon>
        <taxon>Neodiplogasteridae</taxon>
        <taxon>Pristionchus</taxon>
    </lineage>
</organism>
<reference evidence="3" key="1">
    <citation type="submission" date="2023-10" db="EMBL/GenBank/DDBJ databases">
        <title>Genome assembly of Pristionchus species.</title>
        <authorList>
            <person name="Yoshida K."/>
            <person name="Sommer R.J."/>
        </authorList>
    </citation>
    <scope>NUCLEOTIDE SEQUENCE</scope>
    <source>
        <strain evidence="3">RS0144</strain>
    </source>
</reference>
<sequence>MNNEVDEASLCILLGKMYEEEKKLDESLHYFQQALTVSKQLRLVQMMGVSYLGVARVLSMKDEWSRVENCARASITMGILIGDEEMENEAMVLIGKTQINKGETGLARKVYLKVLRRMKEKNENEKSALIHFDVARISDEESASYHFWTCFAETDRVNLKIESLLHLSSLPSTSTDSHYLLRASLAYAIGEKKMESLLQLSRRERELDWIEEAMQTSSFALIKYSDSEELDPLIADLSSFHPRFASSLLLSLYSKRKDRRILFRIFRTMPQFAMGEIDNYEGEERQLLQYLCHSVMGLEVDGIHPFFDEKWNDLLCFSLSSFVGQMEKRRKMIEEAPMLMVETIESDRIDRLTNQYDELLLNITQFDCLPPQFAIDSFSFCTIVISLFIPSIDNLLHILDLAQWALAGQGVTPPSSVVVPSIPFTRLFSCGNITMIWSCSDGKDLAPSYYLSSPPSTPLEDALLSLLESQSLSHSTTLINPADSLLIGFPPLIADITTPISPHSFSLYSPSPLPLHSPSSSLLIIDLDHFHPSNAVIISKDQYICPILLIRKILSCDVCITSVESIIQRIPSPLLLSSTTIQSESKSNFAPSLVILTHFSTLSSYVHSIIFHFFARRTKTVIILPEKISPSEMERIIDEIGQGLNVDLSTILPLHSIVMGERVLNHRTSTCESLRMSLKRGCLTSESPFSFFVSTLLNVVPPPTLDHFLHLPLETKELNEIYSRLIRGELMSELEVGTQRESAIYLFNVIFSDHLFTLDDPIWESQLSDLPSALSHLHPPDIKDHPLSPAPRSESRGYQSEGDNGRNSMIESSSFPSQGKYSVSATDRSRNRRKGEREKKEKKRSASVNHSLRVPKPS</sequence>
<feature type="region of interest" description="Disordered" evidence="2">
    <location>
        <begin position="776"/>
        <end position="858"/>
    </location>
</feature>
<protein>
    <submittedName>
        <fullName evidence="3">Uncharacterized protein</fullName>
    </submittedName>
</protein>
<dbReference type="Pfam" id="PF13181">
    <property type="entry name" value="TPR_8"/>
    <property type="match status" value="1"/>
</dbReference>
<accession>A0AAV5UNF3</accession>
<dbReference type="Gene3D" id="1.25.40.10">
    <property type="entry name" value="Tetratricopeptide repeat domain"/>
    <property type="match status" value="1"/>
</dbReference>
<dbReference type="AlphaFoldDB" id="A0AAV5UNF3"/>
<evidence type="ECO:0000313" key="4">
    <source>
        <dbReference type="Proteomes" id="UP001432027"/>
    </source>
</evidence>
<dbReference type="Proteomes" id="UP001432027">
    <property type="component" value="Unassembled WGS sequence"/>
</dbReference>
<dbReference type="SUPFAM" id="SSF48452">
    <property type="entry name" value="TPR-like"/>
    <property type="match status" value="1"/>
</dbReference>
<evidence type="ECO:0000313" key="3">
    <source>
        <dbReference type="EMBL" id="GMT07750.1"/>
    </source>
</evidence>
<gene>
    <name evidence="3" type="ORF">PENTCL1PPCAC_29924</name>
</gene>